<dbReference type="Proteomes" id="UP000285961">
    <property type="component" value="Unassembled WGS sequence"/>
</dbReference>
<keyword evidence="1" id="KW-1133">Transmembrane helix</keyword>
<protein>
    <submittedName>
        <fullName evidence="2">Uncharacterized protein</fullName>
    </submittedName>
</protein>
<organism evidence="2 3">
    <name type="scientific">Candidatus Abyssobacteria bacterium SURF_17</name>
    <dbReference type="NCBI Taxonomy" id="2093361"/>
    <lineage>
        <taxon>Bacteria</taxon>
        <taxon>Pseudomonadati</taxon>
        <taxon>Candidatus Hydrogenedentota</taxon>
        <taxon>Candidatus Abyssobacteria</taxon>
    </lineage>
</organism>
<accession>A0A419EUJ5</accession>
<sequence>MRRFRCSGFWILLAIALLDVIVFMVPLTALAIVFCILLYPAGIGFAGRWLCRLYEEMTGEKLPDKGNNSPRI</sequence>
<keyword evidence="1" id="KW-0812">Transmembrane</keyword>
<evidence type="ECO:0000256" key="1">
    <source>
        <dbReference type="SAM" id="Phobius"/>
    </source>
</evidence>
<proteinExistence type="predicted"/>
<keyword evidence="1" id="KW-0472">Membrane</keyword>
<feature type="transmembrane region" description="Helical" evidence="1">
    <location>
        <begin position="31"/>
        <end position="51"/>
    </location>
</feature>
<evidence type="ECO:0000313" key="2">
    <source>
        <dbReference type="EMBL" id="RJP67905.1"/>
    </source>
</evidence>
<gene>
    <name evidence="2" type="ORF">C4532_13875</name>
</gene>
<evidence type="ECO:0000313" key="3">
    <source>
        <dbReference type="Proteomes" id="UP000285961"/>
    </source>
</evidence>
<comment type="caution">
    <text evidence="2">The sequence shown here is derived from an EMBL/GenBank/DDBJ whole genome shotgun (WGS) entry which is preliminary data.</text>
</comment>
<name>A0A419EUJ5_9BACT</name>
<feature type="transmembrane region" description="Helical" evidence="1">
    <location>
        <begin position="7"/>
        <end position="25"/>
    </location>
</feature>
<dbReference type="EMBL" id="QZKI01000097">
    <property type="protein sequence ID" value="RJP67905.1"/>
    <property type="molecule type" value="Genomic_DNA"/>
</dbReference>
<reference evidence="2 3" key="1">
    <citation type="journal article" date="2017" name="ISME J.">
        <title>Energy and carbon metabolisms in a deep terrestrial subsurface fluid microbial community.</title>
        <authorList>
            <person name="Momper L."/>
            <person name="Jungbluth S.P."/>
            <person name="Lee M.D."/>
            <person name="Amend J.P."/>
        </authorList>
    </citation>
    <scope>NUCLEOTIDE SEQUENCE [LARGE SCALE GENOMIC DNA]</scope>
    <source>
        <strain evidence="2">SURF_17</strain>
    </source>
</reference>
<dbReference type="AlphaFoldDB" id="A0A419EUJ5"/>